<comment type="caution">
    <text evidence="1">The sequence shown here is derived from an EMBL/GenBank/DDBJ whole genome shotgun (WGS) entry which is preliminary data.</text>
</comment>
<dbReference type="InterPro" id="IPR036890">
    <property type="entry name" value="HATPase_C_sf"/>
</dbReference>
<dbReference type="OrthoDB" id="4324509at2"/>
<proteinExistence type="predicted"/>
<dbReference type="Proteomes" id="UP000528608">
    <property type="component" value="Unassembled WGS sequence"/>
</dbReference>
<dbReference type="Gene3D" id="3.30.565.10">
    <property type="entry name" value="Histidine kinase-like ATPase, C-terminal domain"/>
    <property type="match status" value="1"/>
</dbReference>
<evidence type="ECO:0000313" key="2">
    <source>
        <dbReference type="Proteomes" id="UP000528608"/>
    </source>
</evidence>
<name>A0A7W8B7I7_STREU</name>
<dbReference type="AlphaFoldDB" id="A0A7W8B7I7"/>
<evidence type="ECO:0008006" key="3">
    <source>
        <dbReference type="Google" id="ProtNLM"/>
    </source>
</evidence>
<accession>A0A7W8B7I7</accession>
<gene>
    <name evidence="1" type="ORF">FHS36_000021</name>
</gene>
<protein>
    <recommendedName>
        <fullName evidence="3">Histidine kinase/HSP90-like ATPase domain-containing protein</fullName>
    </recommendedName>
</protein>
<organism evidence="1 2">
    <name type="scientific">Streptomyces eurocidicus</name>
    <name type="common">Streptoverticillium eurocidicus</name>
    <dbReference type="NCBI Taxonomy" id="66423"/>
    <lineage>
        <taxon>Bacteria</taxon>
        <taxon>Bacillati</taxon>
        <taxon>Actinomycetota</taxon>
        <taxon>Actinomycetes</taxon>
        <taxon>Kitasatosporales</taxon>
        <taxon>Streptomycetaceae</taxon>
        <taxon>Streptomyces</taxon>
    </lineage>
</organism>
<dbReference type="RefSeq" id="WP_146045643.1">
    <property type="nucleotide sequence ID" value="NZ_JACHJF010000001.1"/>
</dbReference>
<evidence type="ECO:0000313" key="1">
    <source>
        <dbReference type="EMBL" id="MBB5116623.1"/>
    </source>
</evidence>
<reference evidence="1 2" key="1">
    <citation type="submission" date="2020-08" db="EMBL/GenBank/DDBJ databases">
        <title>Genomic Encyclopedia of Type Strains, Phase III (KMG-III): the genomes of soil and plant-associated and newly described type strains.</title>
        <authorList>
            <person name="Whitman W."/>
        </authorList>
    </citation>
    <scope>NUCLEOTIDE SEQUENCE [LARGE SCALE GENOMIC DNA]</scope>
    <source>
        <strain evidence="1 2">CECT 3259</strain>
    </source>
</reference>
<sequence length="162" mass="17141">MSHNTPCLSHLMGTSAPFEPAPGNLSYSLGLPSDAYSLGMARTVVRRVLCEHGLAGMAELGVLATSELLANACLFTPGKAATLSVRWRFGVLRLTVFDEHPRHPAGLREACRARRRAALSTLDAVVDACGGICGLDESAAPLGGSKMWAVFSREAAENYALL</sequence>
<dbReference type="EMBL" id="JACHJF010000001">
    <property type="protein sequence ID" value="MBB5116623.1"/>
    <property type="molecule type" value="Genomic_DNA"/>
</dbReference>